<dbReference type="Proteomes" id="UP001420932">
    <property type="component" value="Unassembled WGS sequence"/>
</dbReference>
<keyword evidence="4" id="KW-1185">Reference proteome</keyword>
<dbReference type="Gene3D" id="1.10.600.10">
    <property type="entry name" value="Farnesyl Diphosphate Synthase"/>
    <property type="match status" value="1"/>
</dbReference>
<dbReference type="InterPro" id="IPR036965">
    <property type="entry name" value="Terpene_synth_N_sf"/>
</dbReference>
<keyword evidence="2" id="KW-0456">Lyase</keyword>
<proteinExistence type="predicted"/>
<accession>A0AAP0KI70</accession>
<gene>
    <name evidence="3" type="ORF">Syun_010368</name>
</gene>
<evidence type="ECO:0000256" key="2">
    <source>
        <dbReference type="ARBA" id="ARBA00023239"/>
    </source>
</evidence>
<dbReference type="InterPro" id="IPR050148">
    <property type="entry name" value="Terpene_synthase-like"/>
</dbReference>
<dbReference type="PANTHER" id="PTHR31225">
    <property type="entry name" value="OS04G0344100 PROTEIN-RELATED"/>
    <property type="match status" value="1"/>
</dbReference>
<sequence>MPRLEARRYITLYRENEKWSDTVRELAKSDFNLVKALHRQELSEISKWWKDLDFASKLPFARDRLVRGILLLGYWGLL</sequence>
<protein>
    <recommendedName>
        <fullName evidence="5">Terpene synthase metal-binding domain-containing protein</fullName>
    </recommendedName>
</protein>
<dbReference type="AlphaFoldDB" id="A0AAP0KI70"/>
<evidence type="ECO:0000313" key="4">
    <source>
        <dbReference type="Proteomes" id="UP001420932"/>
    </source>
</evidence>
<evidence type="ECO:0000256" key="1">
    <source>
        <dbReference type="ARBA" id="ARBA00022842"/>
    </source>
</evidence>
<dbReference type="SUPFAM" id="SSF48576">
    <property type="entry name" value="Terpenoid synthases"/>
    <property type="match status" value="1"/>
</dbReference>
<dbReference type="EMBL" id="JBBNAF010000004">
    <property type="protein sequence ID" value="KAK9152059.1"/>
    <property type="molecule type" value="Genomic_DNA"/>
</dbReference>
<reference evidence="3 4" key="1">
    <citation type="submission" date="2024-01" db="EMBL/GenBank/DDBJ databases">
        <title>Genome assemblies of Stephania.</title>
        <authorList>
            <person name="Yang L."/>
        </authorList>
    </citation>
    <scope>NUCLEOTIDE SEQUENCE [LARGE SCALE GENOMIC DNA]</scope>
    <source>
        <strain evidence="3">YNDBR</strain>
        <tissue evidence="3">Leaf</tissue>
    </source>
</reference>
<name>A0AAP0KI70_9MAGN</name>
<dbReference type="PANTHER" id="PTHR31225:SF93">
    <property type="entry name" value="ALPHA-HUMULENE_(-)-(E)-BETA-CARYOPHYLLENE SYNTHASE"/>
    <property type="match status" value="1"/>
</dbReference>
<comment type="caution">
    <text evidence="3">The sequence shown here is derived from an EMBL/GenBank/DDBJ whole genome shotgun (WGS) entry which is preliminary data.</text>
</comment>
<organism evidence="3 4">
    <name type="scientific">Stephania yunnanensis</name>
    <dbReference type="NCBI Taxonomy" id="152371"/>
    <lineage>
        <taxon>Eukaryota</taxon>
        <taxon>Viridiplantae</taxon>
        <taxon>Streptophyta</taxon>
        <taxon>Embryophyta</taxon>
        <taxon>Tracheophyta</taxon>
        <taxon>Spermatophyta</taxon>
        <taxon>Magnoliopsida</taxon>
        <taxon>Ranunculales</taxon>
        <taxon>Menispermaceae</taxon>
        <taxon>Menispermoideae</taxon>
        <taxon>Cissampelideae</taxon>
        <taxon>Stephania</taxon>
    </lineage>
</organism>
<dbReference type="GO" id="GO:0010333">
    <property type="term" value="F:terpene synthase activity"/>
    <property type="evidence" value="ECO:0007669"/>
    <property type="project" value="InterPro"/>
</dbReference>
<dbReference type="GO" id="GO:0016114">
    <property type="term" value="P:terpenoid biosynthetic process"/>
    <property type="evidence" value="ECO:0007669"/>
    <property type="project" value="InterPro"/>
</dbReference>
<dbReference type="Gene3D" id="1.50.10.130">
    <property type="entry name" value="Terpene synthase, N-terminal domain"/>
    <property type="match status" value="1"/>
</dbReference>
<evidence type="ECO:0000313" key="3">
    <source>
        <dbReference type="EMBL" id="KAK9152059.1"/>
    </source>
</evidence>
<dbReference type="InterPro" id="IPR008949">
    <property type="entry name" value="Isoprenoid_synthase_dom_sf"/>
</dbReference>
<keyword evidence="1" id="KW-0460">Magnesium</keyword>
<evidence type="ECO:0008006" key="5">
    <source>
        <dbReference type="Google" id="ProtNLM"/>
    </source>
</evidence>